<proteinExistence type="inferred from homology"/>
<comment type="subcellular location">
    <subcellularLocation>
        <location evidence="1">Cytoplasm</location>
    </subcellularLocation>
</comment>
<dbReference type="GO" id="GO:0006105">
    <property type="term" value="P:succinate metabolic process"/>
    <property type="evidence" value="ECO:0007669"/>
    <property type="project" value="TreeGrafter"/>
</dbReference>
<keyword evidence="5" id="KW-0143">Chaperone</keyword>
<evidence type="ECO:0000313" key="6">
    <source>
        <dbReference type="EMBL" id="MDI1232365.1"/>
    </source>
</evidence>
<comment type="caution">
    <text evidence="6">The sequence shown here is derived from an EMBL/GenBank/DDBJ whole genome shotgun (WGS) entry which is preliminary data.</text>
</comment>
<comment type="similarity">
    <text evidence="2">Belongs to the SdhE FAD assembly factor family.</text>
</comment>
<dbReference type="Proteomes" id="UP001160519">
    <property type="component" value="Unassembled WGS sequence"/>
</dbReference>
<dbReference type="EMBL" id="JAQSDF010000079">
    <property type="protein sequence ID" value="MDI1232365.1"/>
    <property type="molecule type" value="Genomic_DNA"/>
</dbReference>
<organism evidence="6 7">
    <name type="scientific">Candidatus Methylobacter titanis</name>
    <dbReference type="NCBI Taxonomy" id="3053457"/>
    <lineage>
        <taxon>Bacteria</taxon>
        <taxon>Pseudomonadati</taxon>
        <taxon>Pseudomonadota</taxon>
        <taxon>Gammaproteobacteria</taxon>
        <taxon>Methylococcales</taxon>
        <taxon>Methylococcaceae</taxon>
        <taxon>Methylobacter</taxon>
    </lineage>
</organism>
<dbReference type="SUPFAM" id="SSF109910">
    <property type="entry name" value="YgfY-like"/>
    <property type="match status" value="1"/>
</dbReference>
<gene>
    <name evidence="6" type="ORF">PSU93_14590</name>
</gene>
<keyword evidence="4" id="KW-0963">Cytoplasm</keyword>
<name>A0AA43Q7W9_9GAMM</name>
<dbReference type="InterPro" id="IPR050531">
    <property type="entry name" value="SdhE_FAD_assembly_factor"/>
</dbReference>
<accession>A0AA43Q7W9</accession>
<evidence type="ECO:0000256" key="3">
    <source>
        <dbReference type="ARBA" id="ARBA00019418"/>
    </source>
</evidence>
<evidence type="ECO:0000256" key="4">
    <source>
        <dbReference type="ARBA" id="ARBA00022490"/>
    </source>
</evidence>
<dbReference type="Gene3D" id="1.10.150.250">
    <property type="entry name" value="Flavinator of succinate dehydrogenase"/>
    <property type="match status" value="1"/>
</dbReference>
<protein>
    <recommendedName>
        <fullName evidence="3">FAD assembly factor SdhE</fullName>
    </recommendedName>
</protein>
<reference evidence="6" key="1">
    <citation type="submission" date="2023-01" db="EMBL/GenBank/DDBJ databases">
        <title>Biogeochemical cycle of methane in antarctic sediments.</title>
        <authorList>
            <person name="Roldan D.M."/>
            <person name="Menes R.J."/>
        </authorList>
    </citation>
    <scope>NUCLEOTIDE SEQUENCE [LARGE SCALE GENOMIC DNA]</scope>
    <source>
        <strain evidence="6">K-2018 MAG008</strain>
    </source>
</reference>
<keyword evidence="7" id="KW-1185">Reference proteome</keyword>
<dbReference type="GO" id="GO:0005737">
    <property type="term" value="C:cytoplasm"/>
    <property type="evidence" value="ECO:0007669"/>
    <property type="project" value="UniProtKB-SubCell"/>
</dbReference>
<sequence length="85" mass="9776">MDELAQLKWQCRRGTKELDKLLNRYLEIEYLAADQEERDLFIELLGMEDDVLIGVLMGDRKPEAKELAGLVNKITKGTHCAPLLF</sequence>
<evidence type="ECO:0000313" key="7">
    <source>
        <dbReference type="Proteomes" id="UP001160519"/>
    </source>
</evidence>
<evidence type="ECO:0000256" key="2">
    <source>
        <dbReference type="ARBA" id="ARBA00008571"/>
    </source>
</evidence>
<dbReference type="Pfam" id="PF03937">
    <property type="entry name" value="Sdh5"/>
    <property type="match status" value="1"/>
</dbReference>
<dbReference type="PANTHER" id="PTHR39585:SF1">
    <property type="entry name" value="FAD ASSEMBLY FACTOR SDHE"/>
    <property type="match status" value="1"/>
</dbReference>
<dbReference type="PANTHER" id="PTHR39585">
    <property type="entry name" value="FAD ASSEMBLY FACTOR SDHE"/>
    <property type="match status" value="1"/>
</dbReference>
<dbReference type="InterPro" id="IPR036714">
    <property type="entry name" value="SDH_sf"/>
</dbReference>
<evidence type="ECO:0000256" key="5">
    <source>
        <dbReference type="ARBA" id="ARBA00023186"/>
    </source>
</evidence>
<dbReference type="AlphaFoldDB" id="A0AA43Q7W9"/>
<dbReference type="InterPro" id="IPR005631">
    <property type="entry name" value="SDH"/>
</dbReference>
<evidence type="ECO:0000256" key="1">
    <source>
        <dbReference type="ARBA" id="ARBA00004496"/>
    </source>
</evidence>